<accession>A0A7W6PNG3</accession>
<dbReference type="InterPro" id="IPR043128">
    <property type="entry name" value="Rev_trsase/Diguanyl_cyclase"/>
</dbReference>
<feature type="transmembrane region" description="Helical" evidence="3">
    <location>
        <begin position="185"/>
        <end position="204"/>
    </location>
</feature>
<sequence>MIDTRFQLDDKRPLRSLVDEALAQAPRKMRFPKALSHSYGAYSAEMRSRKSLPAAAICLALFNCGLILDYKFASGLIWQFFGIRFFCTTLPILFVIWVSNRFLNHVFRDWSIAASLVWGAVMLNVLVEMRGSTAAHLAFSIGLYLIVINIVFHLRPRVATTLSVGVCLTTVLMTWQRMVKFDDQTILAITFLIAATIITLLANFRHDATMRHLYLLILREQIRTQDMEQANQELSEISYTDALTGVSNRRRFDLEFELACRNAREQYGVLGLLLIDVDHFKRYNDTHGHPAGDACLKEVATRISEQTRREQDIIARIGGEEFAIILRDTSPDGADRVASRIHAAMQAQWPQDLPPVTVSIGLAIMTGPSATSIMQAADTALYEAKERGRNRTITTALAA</sequence>
<dbReference type="SUPFAM" id="SSF55073">
    <property type="entry name" value="Nucleotide cyclase"/>
    <property type="match status" value="1"/>
</dbReference>
<feature type="transmembrane region" description="Helical" evidence="3">
    <location>
        <begin position="110"/>
        <end position="127"/>
    </location>
</feature>
<keyword evidence="6" id="KW-1185">Reference proteome</keyword>
<keyword evidence="3" id="KW-0812">Transmembrane</keyword>
<gene>
    <name evidence="5" type="ORF">GGQ72_000394</name>
</gene>
<proteinExistence type="predicted"/>
<dbReference type="InterPro" id="IPR029787">
    <property type="entry name" value="Nucleotide_cyclase"/>
</dbReference>
<feature type="transmembrane region" description="Helical" evidence="3">
    <location>
        <begin position="52"/>
        <end position="70"/>
    </location>
</feature>
<evidence type="ECO:0000256" key="1">
    <source>
        <dbReference type="ARBA" id="ARBA00012528"/>
    </source>
</evidence>
<comment type="catalytic activity">
    <reaction evidence="2">
        <text>2 GTP = 3',3'-c-di-GMP + 2 diphosphate</text>
        <dbReference type="Rhea" id="RHEA:24898"/>
        <dbReference type="ChEBI" id="CHEBI:33019"/>
        <dbReference type="ChEBI" id="CHEBI:37565"/>
        <dbReference type="ChEBI" id="CHEBI:58805"/>
        <dbReference type="EC" id="2.7.7.65"/>
    </reaction>
</comment>
<dbReference type="GO" id="GO:1902201">
    <property type="term" value="P:negative regulation of bacterial-type flagellum-dependent cell motility"/>
    <property type="evidence" value="ECO:0007669"/>
    <property type="project" value="TreeGrafter"/>
</dbReference>
<protein>
    <recommendedName>
        <fullName evidence="1">diguanylate cyclase</fullName>
        <ecNumber evidence="1">2.7.7.65</ecNumber>
    </recommendedName>
</protein>
<feature type="transmembrane region" description="Helical" evidence="3">
    <location>
        <begin position="133"/>
        <end position="152"/>
    </location>
</feature>
<dbReference type="Gene3D" id="3.30.70.270">
    <property type="match status" value="1"/>
</dbReference>
<comment type="caution">
    <text evidence="5">The sequence shown here is derived from an EMBL/GenBank/DDBJ whole genome shotgun (WGS) entry which is preliminary data.</text>
</comment>
<dbReference type="InterPro" id="IPR050469">
    <property type="entry name" value="Diguanylate_Cyclase"/>
</dbReference>
<evidence type="ECO:0000256" key="3">
    <source>
        <dbReference type="SAM" id="Phobius"/>
    </source>
</evidence>
<dbReference type="RefSeq" id="WP_082547152.1">
    <property type="nucleotide sequence ID" value="NZ_CP049250.1"/>
</dbReference>
<feature type="domain" description="GGDEF" evidence="4">
    <location>
        <begin position="268"/>
        <end position="397"/>
    </location>
</feature>
<keyword evidence="3" id="KW-0472">Membrane</keyword>
<dbReference type="Proteomes" id="UP000519897">
    <property type="component" value="Unassembled WGS sequence"/>
</dbReference>
<dbReference type="GO" id="GO:0043709">
    <property type="term" value="P:cell adhesion involved in single-species biofilm formation"/>
    <property type="evidence" value="ECO:0007669"/>
    <property type="project" value="TreeGrafter"/>
</dbReference>
<dbReference type="InterPro" id="IPR000160">
    <property type="entry name" value="GGDEF_dom"/>
</dbReference>
<evidence type="ECO:0000256" key="2">
    <source>
        <dbReference type="ARBA" id="ARBA00034247"/>
    </source>
</evidence>
<keyword evidence="3" id="KW-1133">Transmembrane helix</keyword>
<dbReference type="NCBIfam" id="TIGR00254">
    <property type="entry name" value="GGDEF"/>
    <property type="match status" value="1"/>
</dbReference>
<dbReference type="PANTHER" id="PTHR45138:SF9">
    <property type="entry name" value="DIGUANYLATE CYCLASE DGCM-RELATED"/>
    <property type="match status" value="1"/>
</dbReference>
<evidence type="ECO:0000313" key="5">
    <source>
        <dbReference type="EMBL" id="MBB4141895.1"/>
    </source>
</evidence>
<dbReference type="EMBL" id="JACIEC010000001">
    <property type="protein sequence ID" value="MBB4141895.1"/>
    <property type="molecule type" value="Genomic_DNA"/>
</dbReference>
<dbReference type="Pfam" id="PF00990">
    <property type="entry name" value="GGDEF"/>
    <property type="match status" value="1"/>
</dbReference>
<feature type="transmembrane region" description="Helical" evidence="3">
    <location>
        <begin position="159"/>
        <end position="179"/>
    </location>
</feature>
<evidence type="ECO:0000259" key="4">
    <source>
        <dbReference type="PROSITE" id="PS50887"/>
    </source>
</evidence>
<dbReference type="EC" id="2.7.7.65" evidence="1"/>
<dbReference type="PROSITE" id="PS50887">
    <property type="entry name" value="GGDEF"/>
    <property type="match status" value="1"/>
</dbReference>
<dbReference type="GO" id="GO:0005886">
    <property type="term" value="C:plasma membrane"/>
    <property type="evidence" value="ECO:0007669"/>
    <property type="project" value="TreeGrafter"/>
</dbReference>
<dbReference type="CDD" id="cd01949">
    <property type="entry name" value="GGDEF"/>
    <property type="match status" value="1"/>
</dbReference>
<feature type="transmembrane region" description="Helical" evidence="3">
    <location>
        <begin position="76"/>
        <end position="98"/>
    </location>
</feature>
<dbReference type="FunFam" id="3.30.70.270:FF:000001">
    <property type="entry name" value="Diguanylate cyclase domain protein"/>
    <property type="match status" value="1"/>
</dbReference>
<organism evidence="5 6">
    <name type="scientific">Rhizobium rhizoryzae</name>
    <dbReference type="NCBI Taxonomy" id="451876"/>
    <lineage>
        <taxon>Bacteria</taxon>
        <taxon>Pseudomonadati</taxon>
        <taxon>Pseudomonadota</taxon>
        <taxon>Alphaproteobacteria</taxon>
        <taxon>Hyphomicrobiales</taxon>
        <taxon>Rhizobiaceae</taxon>
        <taxon>Rhizobium/Agrobacterium group</taxon>
        <taxon>Rhizobium</taxon>
    </lineage>
</organism>
<dbReference type="GO" id="GO:0052621">
    <property type="term" value="F:diguanylate cyclase activity"/>
    <property type="evidence" value="ECO:0007669"/>
    <property type="project" value="UniProtKB-EC"/>
</dbReference>
<name>A0A7W6PNG3_9HYPH</name>
<evidence type="ECO:0000313" key="6">
    <source>
        <dbReference type="Proteomes" id="UP000519897"/>
    </source>
</evidence>
<dbReference type="SMART" id="SM00267">
    <property type="entry name" value="GGDEF"/>
    <property type="match status" value="1"/>
</dbReference>
<dbReference type="PANTHER" id="PTHR45138">
    <property type="entry name" value="REGULATORY COMPONENTS OF SENSORY TRANSDUCTION SYSTEM"/>
    <property type="match status" value="1"/>
</dbReference>
<dbReference type="AlphaFoldDB" id="A0A7W6PNG3"/>
<reference evidence="5 6" key="1">
    <citation type="submission" date="2020-08" db="EMBL/GenBank/DDBJ databases">
        <title>Genomic Encyclopedia of Type Strains, Phase IV (KMG-IV): sequencing the most valuable type-strain genomes for metagenomic binning, comparative biology and taxonomic classification.</title>
        <authorList>
            <person name="Goeker M."/>
        </authorList>
    </citation>
    <scope>NUCLEOTIDE SEQUENCE [LARGE SCALE GENOMIC DNA]</scope>
    <source>
        <strain evidence="5 6">DSM 29514</strain>
    </source>
</reference>